<dbReference type="Gramene" id="OE9A111810T1">
    <property type="protein sequence ID" value="OE9A111810C1"/>
    <property type="gene ID" value="OE9A111810"/>
</dbReference>
<protein>
    <submittedName>
        <fullName evidence="6">N-acetylneuraminate 7-O(Or 9-O)-acetyltransferase</fullName>
    </submittedName>
</protein>
<evidence type="ECO:0000256" key="4">
    <source>
        <dbReference type="ARBA" id="ARBA00023136"/>
    </source>
</evidence>
<dbReference type="GO" id="GO:0016020">
    <property type="term" value="C:membrane"/>
    <property type="evidence" value="ECO:0007669"/>
    <property type="project" value="UniProtKB-SubCell"/>
</dbReference>
<keyword evidence="4 5" id="KW-0472">Membrane</keyword>
<organism evidence="6 7">
    <name type="scientific">Olea europaea subsp. europaea</name>
    <dbReference type="NCBI Taxonomy" id="158383"/>
    <lineage>
        <taxon>Eukaryota</taxon>
        <taxon>Viridiplantae</taxon>
        <taxon>Streptophyta</taxon>
        <taxon>Embryophyta</taxon>
        <taxon>Tracheophyta</taxon>
        <taxon>Spermatophyta</taxon>
        <taxon>Magnoliopsida</taxon>
        <taxon>eudicotyledons</taxon>
        <taxon>Gunneridae</taxon>
        <taxon>Pentapetalae</taxon>
        <taxon>asterids</taxon>
        <taxon>lamiids</taxon>
        <taxon>Lamiales</taxon>
        <taxon>Oleaceae</taxon>
        <taxon>Oleeae</taxon>
        <taxon>Olea</taxon>
    </lineage>
</organism>
<dbReference type="GO" id="GO:0005794">
    <property type="term" value="C:Golgi apparatus"/>
    <property type="evidence" value="ECO:0007669"/>
    <property type="project" value="TreeGrafter"/>
</dbReference>
<evidence type="ECO:0000313" key="7">
    <source>
        <dbReference type="Proteomes" id="UP000594638"/>
    </source>
</evidence>
<evidence type="ECO:0000256" key="3">
    <source>
        <dbReference type="ARBA" id="ARBA00022989"/>
    </source>
</evidence>
<comment type="caution">
    <text evidence="6">The sequence shown here is derived from an EMBL/GenBank/DDBJ whole genome shotgun (WGS) entry which is preliminary data.</text>
</comment>
<dbReference type="OrthoDB" id="767975at2759"/>
<dbReference type="EMBL" id="CACTIH010009222">
    <property type="protein sequence ID" value="CAA3027812.1"/>
    <property type="molecule type" value="Genomic_DNA"/>
</dbReference>
<evidence type="ECO:0000256" key="2">
    <source>
        <dbReference type="ARBA" id="ARBA00022692"/>
    </source>
</evidence>
<dbReference type="GO" id="GO:0016407">
    <property type="term" value="F:acetyltransferase activity"/>
    <property type="evidence" value="ECO:0007669"/>
    <property type="project" value="TreeGrafter"/>
</dbReference>
<proteinExistence type="predicted"/>
<evidence type="ECO:0000256" key="5">
    <source>
        <dbReference type="SAM" id="Phobius"/>
    </source>
</evidence>
<evidence type="ECO:0000313" key="6">
    <source>
        <dbReference type="EMBL" id="CAA3027812.1"/>
    </source>
</evidence>
<name>A0A8S0V909_OLEEU</name>
<dbReference type="AlphaFoldDB" id="A0A8S0V909"/>
<keyword evidence="3 5" id="KW-1133">Transmembrane helix</keyword>
<reference evidence="6 7" key="1">
    <citation type="submission" date="2019-12" db="EMBL/GenBank/DDBJ databases">
        <authorList>
            <person name="Alioto T."/>
            <person name="Alioto T."/>
            <person name="Gomez Garrido J."/>
        </authorList>
    </citation>
    <scope>NUCLEOTIDE SEQUENCE [LARGE SCALE GENOMIC DNA]</scope>
</reference>
<feature type="transmembrane region" description="Helical" evidence="5">
    <location>
        <begin position="32"/>
        <end position="53"/>
    </location>
</feature>
<dbReference type="PANTHER" id="PTHR13533:SF31">
    <property type="entry name" value="PROTEIN ALTERED XYLOGLUCAN 9"/>
    <property type="match status" value="1"/>
</dbReference>
<keyword evidence="7" id="KW-1185">Reference proteome</keyword>
<evidence type="ECO:0000256" key="1">
    <source>
        <dbReference type="ARBA" id="ARBA00004370"/>
    </source>
</evidence>
<dbReference type="GO" id="GO:0045492">
    <property type="term" value="P:xylan biosynthetic process"/>
    <property type="evidence" value="ECO:0007669"/>
    <property type="project" value="TreeGrafter"/>
</dbReference>
<accession>A0A8S0V909</accession>
<dbReference type="Proteomes" id="UP000594638">
    <property type="component" value="Unassembled WGS sequence"/>
</dbReference>
<gene>
    <name evidence="6" type="ORF">OLEA9_A111810</name>
</gene>
<keyword evidence="2 5" id="KW-0812">Transmembrane</keyword>
<feature type="transmembrane region" description="Helical" evidence="5">
    <location>
        <begin position="6"/>
        <end position="25"/>
    </location>
</feature>
<dbReference type="PANTHER" id="PTHR13533">
    <property type="entry name" value="N-ACETYLNEURAMINATE 9-O-ACETYLTRANSFERASE"/>
    <property type="match status" value="1"/>
</dbReference>
<comment type="subcellular location">
    <subcellularLocation>
        <location evidence="1">Membrane</location>
    </subcellularLocation>
</comment>
<sequence length="380" mass="42499">MFGAVQFGLLAAGIVLFVPMGMAGWHLSRNKMLFFSCALFITLAVGVHLTPFFPSISNFLYKSSLISDSSSPTGATSSSVIRDSCIFSLHSVVMYKSNYNECMDDAIDTNSDSSCKKMSWKWKQSESVAECGFQKLKKPDVSVLLNGSWVVVAGDSQARLMVVSLLELMLGSDGMNKIRGDLFKRHSDYSTTVDEIGMKLDFKWAPYVRNLTNLMMEFKENKDYPDVILMGAGLWDMLHVNNASEYGVSLSALKDSVLSLLPVFRNVDSIDRETSESMWIRSPHLFWLGMPVLINSMLNTEEKREKMNDVMCNAYDDEVSRTKILRQSGGPLLKLDIRWLTGLCGPRCTMDGMHYDGVVYDAAVQIVLNALLLESNQKAR</sequence>